<dbReference type="InterPro" id="IPR017850">
    <property type="entry name" value="Alkaline_phosphatase_core_sf"/>
</dbReference>
<dbReference type="AlphaFoldDB" id="A0A1J5TTD7"/>
<organism evidence="2">
    <name type="scientific">mine drainage metagenome</name>
    <dbReference type="NCBI Taxonomy" id="410659"/>
    <lineage>
        <taxon>unclassified sequences</taxon>
        <taxon>metagenomes</taxon>
        <taxon>ecological metagenomes</taxon>
    </lineage>
</organism>
<gene>
    <name evidence="2" type="ORF">GALL_28490</name>
</gene>
<evidence type="ECO:0000313" key="2">
    <source>
        <dbReference type="EMBL" id="OIR17028.1"/>
    </source>
</evidence>
<proteinExistence type="predicted"/>
<dbReference type="Pfam" id="PF04185">
    <property type="entry name" value="Phosphoesterase"/>
    <property type="match status" value="1"/>
</dbReference>
<dbReference type="Gene3D" id="3.40.720.10">
    <property type="entry name" value="Alkaline Phosphatase, subunit A"/>
    <property type="match status" value="1"/>
</dbReference>
<accession>A0A1J5TTD7</accession>
<dbReference type="PANTHER" id="PTHR31956">
    <property type="entry name" value="NON-SPECIFIC PHOSPHOLIPASE C4-RELATED"/>
    <property type="match status" value="1"/>
</dbReference>
<keyword evidence="1" id="KW-0378">Hydrolase</keyword>
<name>A0A1J5TTD7_9ZZZZ</name>
<protein>
    <submittedName>
        <fullName evidence="2">Phosphoesterase family protein</fullName>
    </submittedName>
</protein>
<dbReference type="InterPro" id="IPR007312">
    <property type="entry name" value="Phosphoesterase"/>
</dbReference>
<dbReference type="EMBL" id="MLJW01000006">
    <property type="protein sequence ID" value="OIR17028.1"/>
    <property type="molecule type" value="Genomic_DNA"/>
</dbReference>
<dbReference type="GO" id="GO:0042578">
    <property type="term" value="F:phosphoric ester hydrolase activity"/>
    <property type="evidence" value="ECO:0007669"/>
    <property type="project" value="UniProtKB-ARBA"/>
</dbReference>
<comment type="caution">
    <text evidence="2">The sequence shown here is derived from an EMBL/GenBank/DDBJ whole genome shotgun (WGS) entry which is preliminary data.</text>
</comment>
<reference evidence="2" key="1">
    <citation type="submission" date="2016-10" db="EMBL/GenBank/DDBJ databases">
        <title>Sequence of Gallionella enrichment culture.</title>
        <authorList>
            <person name="Poehlein A."/>
            <person name="Muehling M."/>
            <person name="Daniel R."/>
        </authorList>
    </citation>
    <scope>NUCLEOTIDE SEQUENCE</scope>
</reference>
<evidence type="ECO:0000256" key="1">
    <source>
        <dbReference type="ARBA" id="ARBA00022801"/>
    </source>
</evidence>
<dbReference type="PANTHER" id="PTHR31956:SF1">
    <property type="entry name" value="NON-SPECIFIC PHOSPHOLIPASE C1"/>
    <property type="match status" value="1"/>
</dbReference>
<sequence>MIGRWLLPMLLLVQPAFAGALPQPDHIVIVIEENKSYAQIIGNREAAYINALAGRGTLFTRSYGVTHPSQPNYLALFAGTTFGISSNVCPLDLAGKNLGSSLLEAKRSFALYAGALPKAGAADCIYGAYYRKHNPAADWPELAAYNLPFSDFPQDFSKLPTVALVVPDMLNDMHDGSIAQGDAWLQQNIEAYAKWAMEHNSLLVVTWDEDDGSADNRVATLFVGAMVKRGKSAQRINHYNLLRTVEDMYRLPRLGESATVPPVKGVWRK</sequence>